<name>A0A537M145_9BACT</name>
<gene>
    <name evidence="2" type="ORF">E6H02_04130</name>
</gene>
<feature type="coiled-coil region" evidence="1">
    <location>
        <begin position="116"/>
        <end position="162"/>
    </location>
</feature>
<evidence type="ECO:0000313" key="3">
    <source>
        <dbReference type="Proteomes" id="UP000320393"/>
    </source>
</evidence>
<evidence type="ECO:0000313" key="2">
    <source>
        <dbReference type="EMBL" id="TMJ14003.1"/>
    </source>
</evidence>
<organism evidence="2 3">
    <name type="scientific">Candidatus Segetimicrobium genomatis</name>
    <dbReference type="NCBI Taxonomy" id="2569760"/>
    <lineage>
        <taxon>Bacteria</taxon>
        <taxon>Bacillati</taxon>
        <taxon>Candidatus Sysuimicrobiota</taxon>
        <taxon>Candidatus Sysuimicrobiia</taxon>
        <taxon>Candidatus Sysuimicrobiales</taxon>
        <taxon>Candidatus Segetimicrobiaceae</taxon>
        <taxon>Candidatus Segetimicrobium</taxon>
    </lineage>
</organism>
<evidence type="ECO:0000256" key="1">
    <source>
        <dbReference type="SAM" id="Coils"/>
    </source>
</evidence>
<dbReference type="AlphaFoldDB" id="A0A537M145"/>
<keyword evidence="1" id="KW-0175">Coiled coil</keyword>
<accession>A0A537M145</accession>
<dbReference type="Proteomes" id="UP000320393">
    <property type="component" value="Unassembled WGS sequence"/>
</dbReference>
<reference evidence="2 3" key="1">
    <citation type="journal article" date="2019" name="Nat. Microbiol.">
        <title>Mediterranean grassland soil C-N compound turnover is dependent on rainfall and depth, and is mediated by genomically divergent microorganisms.</title>
        <authorList>
            <person name="Diamond S."/>
            <person name="Andeer P.F."/>
            <person name="Li Z."/>
            <person name="Crits-Christoph A."/>
            <person name="Burstein D."/>
            <person name="Anantharaman K."/>
            <person name="Lane K.R."/>
            <person name="Thomas B.C."/>
            <person name="Pan C."/>
            <person name="Northen T.R."/>
            <person name="Banfield J.F."/>
        </authorList>
    </citation>
    <scope>NUCLEOTIDE SEQUENCE [LARGE SCALE GENOMIC DNA]</scope>
    <source>
        <strain evidence="2">NP_5</strain>
    </source>
</reference>
<feature type="coiled-coil region" evidence="1">
    <location>
        <begin position="302"/>
        <end position="329"/>
    </location>
</feature>
<dbReference type="PROSITE" id="PS51257">
    <property type="entry name" value="PROKAR_LIPOPROTEIN"/>
    <property type="match status" value="1"/>
</dbReference>
<comment type="caution">
    <text evidence="2">The sequence shown here is derived from an EMBL/GenBank/DDBJ whole genome shotgun (WGS) entry which is preliminary data.</text>
</comment>
<dbReference type="InterPro" id="IPR024930">
    <property type="entry name" value="Skp_dom_sf"/>
</dbReference>
<dbReference type="EMBL" id="VBAM01000131">
    <property type="protein sequence ID" value="TMJ14003.1"/>
    <property type="molecule type" value="Genomic_DNA"/>
</dbReference>
<dbReference type="Gene3D" id="3.30.910.20">
    <property type="entry name" value="Skp domain"/>
    <property type="match status" value="1"/>
</dbReference>
<proteinExistence type="predicted"/>
<sequence length="380" mass="41932">MVRALAWLALAPLVVGCGGRPPHPTTSSLASEAPAHAASRGPRIAVVDLARASRVHPRWPEVIALDRQIGELEARIAIASGPAARVDLPKIDLTPEMKAAMERMRPEFEREAEAVKAAARQDLAAYVAQLRAEQEKQLAARRAEVEAELAKAVREKQVALDADTQQFQQQAMVEYRLPVLNLKLKIEDVQQSSKGDADRLSRELEKLVGERDQKIAVREKANQQALQDFQKARIDASNAELRAYQAQLAKDGQQLVTARAAALTEQVRASLTAKQAEFNQRLRGQEQAIVDAARETQGREAEARLKAQMEAETTRLRTLRAELRSIQLERARLFAVILADLRVETAALAQEKGWDAVLTQAVASPGTVDATDELIARIRR</sequence>
<protein>
    <submittedName>
        <fullName evidence="2">Uncharacterized protein</fullName>
    </submittedName>
</protein>